<dbReference type="NCBIfam" id="NF041216">
    <property type="entry name" value="CU044_2847_fam"/>
    <property type="match status" value="1"/>
</dbReference>
<comment type="caution">
    <text evidence="3">The sequence shown here is derived from an EMBL/GenBank/DDBJ whole genome shotgun (WGS) entry which is preliminary data.</text>
</comment>
<gene>
    <name evidence="3" type="ORF">OFY01_00220</name>
</gene>
<reference evidence="3" key="1">
    <citation type="submission" date="2022-10" db="EMBL/GenBank/DDBJ databases">
        <title>Streptomyces beihaiensis sp. nov., a chitin degrading actinobacterium, isolated from shrimp pond soil.</title>
        <authorList>
            <person name="Xie J."/>
            <person name="Shen N."/>
        </authorList>
    </citation>
    <scope>NUCLEOTIDE SEQUENCE</scope>
    <source>
        <strain evidence="3">GXMU-J5</strain>
    </source>
</reference>
<keyword evidence="4" id="KW-1185">Reference proteome</keyword>
<protein>
    <submittedName>
        <fullName evidence="3">CU044_2847 family protein</fullName>
    </submittedName>
</protein>
<dbReference type="InterPro" id="IPR045794">
    <property type="entry name" value="Trypco1"/>
</dbReference>
<feature type="compositionally biased region" description="Basic and acidic residues" evidence="1">
    <location>
        <begin position="26"/>
        <end position="37"/>
    </location>
</feature>
<evidence type="ECO:0000256" key="1">
    <source>
        <dbReference type="SAM" id="MobiDB-lite"/>
    </source>
</evidence>
<dbReference type="Proteomes" id="UP001163064">
    <property type="component" value="Unassembled WGS sequence"/>
</dbReference>
<name>A0ABT3TME9_9ACTN</name>
<accession>A0ABT3TME9</accession>
<evidence type="ECO:0000313" key="4">
    <source>
        <dbReference type="Proteomes" id="UP001163064"/>
    </source>
</evidence>
<feature type="domain" description="Trypsin-co-occurring" evidence="2">
    <location>
        <begin position="7"/>
        <end position="105"/>
    </location>
</feature>
<organism evidence="3 4">
    <name type="scientific">Streptomyces beihaiensis</name>
    <dbReference type="NCBI Taxonomy" id="2984495"/>
    <lineage>
        <taxon>Bacteria</taxon>
        <taxon>Bacillati</taxon>
        <taxon>Actinomycetota</taxon>
        <taxon>Actinomycetes</taxon>
        <taxon>Kitasatosporales</taxon>
        <taxon>Streptomycetaceae</taxon>
        <taxon>Streptomyces</taxon>
    </lineage>
</organism>
<evidence type="ECO:0000259" key="2">
    <source>
        <dbReference type="Pfam" id="PF19493"/>
    </source>
</evidence>
<dbReference type="EMBL" id="JAPHNL010000001">
    <property type="protein sequence ID" value="MCX3058222.1"/>
    <property type="molecule type" value="Genomic_DNA"/>
</dbReference>
<proteinExistence type="predicted"/>
<sequence>MAPLVRIPLDDGSTLTVETDGAGEPAGHEESPGIDRVGRGGDTLQTALARVQPALTAVVDHVRGLAHAPDSVTVEFGIKLSAQAGVIVAKAATEANFTITAQWSRGRRGDASGAEEDPPL</sequence>
<dbReference type="RefSeq" id="WP_266595057.1">
    <property type="nucleotide sequence ID" value="NZ_JAPHNL010000001.1"/>
</dbReference>
<dbReference type="Pfam" id="PF19493">
    <property type="entry name" value="Trypco1"/>
    <property type="match status" value="1"/>
</dbReference>
<evidence type="ECO:0000313" key="3">
    <source>
        <dbReference type="EMBL" id="MCX3058222.1"/>
    </source>
</evidence>
<feature type="region of interest" description="Disordered" evidence="1">
    <location>
        <begin position="10"/>
        <end position="37"/>
    </location>
</feature>